<dbReference type="GO" id="GO:0003676">
    <property type="term" value="F:nucleic acid binding"/>
    <property type="evidence" value="ECO:0007669"/>
    <property type="project" value="InterPro"/>
</dbReference>
<proteinExistence type="predicted"/>
<keyword evidence="2" id="KW-1185">Reference proteome</keyword>
<evidence type="ECO:0000313" key="2">
    <source>
        <dbReference type="Proteomes" id="UP000765507"/>
    </source>
</evidence>
<reference evidence="1 2" key="1">
    <citation type="journal article" date="2020" name="G3 (Bethesda)">
        <title>Draft Genome of the Common Snapping Turtle, Chelydra serpentina, a Model for Phenotypic Plasticity in Reptiles.</title>
        <authorList>
            <person name="Das D."/>
            <person name="Singh S.K."/>
            <person name="Bierstedt J."/>
            <person name="Erickson A."/>
            <person name="Galli G.L.J."/>
            <person name="Crossley D.A. 2nd"/>
            <person name="Rhen T."/>
        </authorList>
    </citation>
    <scope>NUCLEOTIDE SEQUENCE [LARGE SCALE GENOMIC DNA]</scope>
    <source>
        <strain evidence="1">KW</strain>
    </source>
</reference>
<feature type="non-terminal residue" evidence="1">
    <location>
        <position position="75"/>
    </location>
</feature>
<gene>
    <name evidence="1" type="ORF">G0U57_001853</name>
</gene>
<accession>A0A8T1S171</accession>
<dbReference type="Proteomes" id="UP000765507">
    <property type="component" value="Unassembled WGS sequence"/>
</dbReference>
<dbReference type="AlphaFoldDB" id="A0A8T1S171"/>
<dbReference type="EMBL" id="JAHGAV010001232">
    <property type="protein sequence ID" value="KAG6922578.1"/>
    <property type="molecule type" value="Genomic_DNA"/>
</dbReference>
<dbReference type="InterPro" id="IPR036397">
    <property type="entry name" value="RNaseH_sf"/>
</dbReference>
<evidence type="ECO:0000313" key="1">
    <source>
        <dbReference type="EMBL" id="KAG6922578.1"/>
    </source>
</evidence>
<comment type="caution">
    <text evidence="1">The sequence shown here is derived from an EMBL/GenBank/DDBJ whole genome shotgun (WGS) entry which is preliminary data.</text>
</comment>
<name>A0A8T1S171_CHESE</name>
<protein>
    <submittedName>
        <fullName evidence="1">Uncharacterized protein</fullName>
    </submittedName>
</protein>
<sequence>MPWPEHASWQQVKPFLFIRTVITPLGLATATGKPIQHLTLVHWLLNALQAPRTVAIVHCRAHTQENTPVTQGNAL</sequence>
<organism evidence="1 2">
    <name type="scientific">Chelydra serpentina</name>
    <name type="common">Snapping turtle</name>
    <name type="synonym">Testudo serpentina</name>
    <dbReference type="NCBI Taxonomy" id="8475"/>
    <lineage>
        <taxon>Eukaryota</taxon>
        <taxon>Metazoa</taxon>
        <taxon>Chordata</taxon>
        <taxon>Craniata</taxon>
        <taxon>Vertebrata</taxon>
        <taxon>Euteleostomi</taxon>
        <taxon>Archelosauria</taxon>
        <taxon>Testudinata</taxon>
        <taxon>Testudines</taxon>
        <taxon>Cryptodira</taxon>
        <taxon>Durocryptodira</taxon>
        <taxon>Americhelydia</taxon>
        <taxon>Chelydroidea</taxon>
        <taxon>Chelydridae</taxon>
        <taxon>Chelydra</taxon>
    </lineage>
</organism>
<dbReference type="Gene3D" id="3.30.420.10">
    <property type="entry name" value="Ribonuclease H-like superfamily/Ribonuclease H"/>
    <property type="match status" value="1"/>
</dbReference>
<dbReference type="OrthoDB" id="9537068at2759"/>